<feature type="domain" description="Glycosyl transferase family 51" evidence="13">
    <location>
        <begin position="219"/>
        <end position="289"/>
    </location>
</feature>
<evidence type="ECO:0000256" key="4">
    <source>
        <dbReference type="ARBA" id="ARBA00022679"/>
    </source>
</evidence>
<feature type="region of interest" description="Disordered" evidence="11">
    <location>
        <begin position="1"/>
        <end position="103"/>
    </location>
</feature>
<dbReference type="GO" id="GO:0071555">
    <property type="term" value="P:cell wall organization"/>
    <property type="evidence" value="ECO:0007669"/>
    <property type="project" value="UniProtKB-KW"/>
</dbReference>
<sequence length="289" mass="31174">PQNIGEENQHEVETRINKSEASADHPESTELYSSYTSSGWYNPDEEQLSAPAPNVSEPSQGNDTILGDTQPVILSPDPKLTSRTKTDGTAPGDHGINDPLPDQLNVSDLEATKVTATAYSASSLNSRSTGTFQPQSGSLQASRAAIPPSNRGTINWERSAGCLLRVSIVGLFLMVILGLIGTSFLLFQYYRIAATLPPVDDLRQKASQFETTRILDRNGNVLYEILDPTAGRRSYVSMDKISPYLVAAIVATEDKGFYSHPGFDVTAIGRAFLQNYQGGETISGASTIT</sequence>
<feature type="compositionally biased region" description="Polar residues" evidence="11">
    <location>
        <begin position="124"/>
        <end position="141"/>
    </location>
</feature>
<keyword evidence="12" id="KW-1133">Transmembrane helix</keyword>
<comment type="catalytic activity">
    <reaction evidence="10">
        <text>[GlcNAc-(1-&gt;4)-Mur2Ac(oyl-L-Ala-gamma-D-Glu-L-Lys-D-Ala-D-Ala)](n)-di-trans,octa-cis-undecaprenyl diphosphate + beta-D-GlcNAc-(1-&gt;4)-Mur2Ac(oyl-L-Ala-gamma-D-Glu-L-Lys-D-Ala-D-Ala)-di-trans,octa-cis-undecaprenyl diphosphate = [GlcNAc-(1-&gt;4)-Mur2Ac(oyl-L-Ala-gamma-D-Glu-L-Lys-D-Ala-D-Ala)](n+1)-di-trans,octa-cis-undecaprenyl diphosphate + di-trans,octa-cis-undecaprenyl diphosphate + H(+)</text>
        <dbReference type="Rhea" id="RHEA:23708"/>
        <dbReference type="Rhea" id="RHEA-COMP:9602"/>
        <dbReference type="Rhea" id="RHEA-COMP:9603"/>
        <dbReference type="ChEBI" id="CHEBI:15378"/>
        <dbReference type="ChEBI" id="CHEBI:58405"/>
        <dbReference type="ChEBI" id="CHEBI:60033"/>
        <dbReference type="ChEBI" id="CHEBI:78435"/>
        <dbReference type="EC" id="2.4.99.28"/>
    </reaction>
</comment>
<dbReference type="InterPro" id="IPR050396">
    <property type="entry name" value="Glycosyltr_51/Transpeptidase"/>
</dbReference>
<dbReference type="GO" id="GO:0008955">
    <property type="term" value="F:peptidoglycan glycosyltransferase activity"/>
    <property type="evidence" value="ECO:0007669"/>
    <property type="project" value="UniProtKB-EC"/>
</dbReference>
<dbReference type="SUPFAM" id="SSF53955">
    <property type="entry name" value="Lysozyme-like"/>
    <property type="match status" value="1"/>
</dbReference>
<keyword evidence="2" id="KW-1003">Cell membrane</keyword>
<evidence type="ECO:0000256" key="11">
    <source>
        <dbReference type="SAM" id="MobiDB-lite"/>
    </source>
</evidence>
<dbReference type="AlphaFoldDB" id="X1BFX8"/>
<feature type="region of interest" description="Disordered" evidence="11">
    <location>
        <begin position="124"/>
        <end position="148"/>
    </location>
</feature>
<evidence type="ECO:0000256" key="1">
    <source>
        <dbReference type="ARBA" id="ARBA00004236"/>
    </source>
</evidence>
<keyword evidence="5" id="KW-0133">Cell shape</keyword>
<feature type="non-terminal residue" evidence="14">
    <location>
        <position position="1"/>
    </location>
</feature>
<evidence type="ECO:0000256" key="3">
    <source>
        <dbReference type="ARBA" id="ARBA00022676"/>
    </source>
</evidence>
<dbReference type="GO" id="GO:0030288">
    <property type="term" value="C:outer membrane-bounded periplasmic space"/>
    <property type="evidence" value="ECO:0007669"/>
    <property type="project" value="TreeGrafter"/>
</dbReference>
<keyword evidence="6" id="KW-0573">Peptidoglycan synthesis</keyword>
<dbReference type="InterPro" id="IPR001264">
    <property type="entry name" value="Glyco_trans_51"/>
</dbReference>
<comment type="subcellular location">
    <subcellularLocation>
        <location evidence="1">Cell membrane</location>
    </subcellularLocation>
</comment>
<protein>
    <recommendedName>
        <fullName evidence="9">peptidoglycan glycosyltransferase</fullName>
        <ecNumber evidence="9">2.4.99.28</ecNumber>
    </recommendedName>
</protein>
<dbReference type="GO" id="GO:0008360">
    <property type="term" value="P:regulation of cell shape"/>
    <property type="evidence" value="ECO:0007669"/>
    <property type="project" value="UniProtKB-KW"/>
</dbReference>
<dbReference type="PANTHER" id="PTHR32282:SF11">
    <property type="entry name" value="PENICILLIN-BINDING PROTEIN 1B"/>
    <property type="match status" value="1"/>
</dbReference>
<evidence type="ECO:0000256" key="9">
    <source>
        <dbReference type="ARBA" id="ARBA00044770"/>
    </source>
</evidence>
<feature type="compositionally biased region" description="Basic and acidic residues" evidence="11">
    <location>
        <begin position="7"/>
        <end position="28"/>
    </location>
</feature>
<gene>
    <name evidence="14" type="ORF">S01H4_40880</name>
</gene>
<evidence type="ECO:0000256" key="10">
    <source>
        <dbReference type="ARBA" id="ARBA00049902"/>
    </source>
</evidence>
<feature type="compositionally biased region" description="Low complexity" evidence="11">
    <location>
        <begin position="29"/>
        <end position="38"/>
    </location>
</feature>
<dbReference type="Pfam" id="PF00912">
    <property type="entry name" value="Transgly"/>
    <property type="match status" value="1"/>
</dbReference>
<accession>X1BFX8</accession>
<evidence type="ECO:0000256" key="12">
    <source>
        <dbReference type="SAM" id="Phobius"/>
    </source>
</evidence>
<dbReference type="EC" id="2.4.99.28" evidence="9"/>
<evidence type="ECO:0000256" key="7">
    <source>
        <dbReference type="ARBA" id="ARBA00023136"/>
    </source>
</evidence>
<dbReference type="InterPro" id="IPR036950">
    <property type="entry name" value="PBP_transglycosylase"/>
</dbReference>
<reference evidence="14" key="1">
    <citation type="journal article" date="2014" name="Front. Microbiol.">
        <title>High frequency of phylogenetically diverse reductive dehalogenase-homologous genes in deep subseafloor sedimentary metagenomes.</title>
        <authorList>
            <person name="Kawai M."/>
            <person name="Futagami T."/>
            <person name="Toyoda A."/>
            <person name="Takaki Y."/>
            <person name="Nishi S."/>
            <person name="Hori S."/>
            <person name="Arai W."/>
            <person name="Tsubouchi T."/>
            <person name="Morono Y."/>
            <person name="Uchiyama I."/>
            <person name="Ito T."/>
            <person name="Fujiyama A."/>
            <person name="Inagaki F."/>
            <person name="Takami H."/>
        </authorList>
    </citation>
    <scope>NUCLEOTIDE SEQUENCE</scope>
    <source>
        <strain evidence="14">Expedition CK06-06</strain>
    </source>
</reference>
<keyword evidence="3" id="KW-0328">Glycosyltransferase</keyword>
<evidence type="ECO:0000259" key="13">
    <source>
        <dbReference type="Pfam" id="PF00912"/>
    </source>
</evidence>
<dbReference type="GO" id="GO:0005886">
    <property type="term" value="C:plasma membrane"/>
    <property type="evidence" value="ECO:0007669"/>
    <property type="project" value="UniProtKB-SubCell"/>
</dbReference>
<organism evidence="14">
    <name type="scientific">marine sediment metagenome</name>
    <dbReference type="NCBI Taxonomy" id="412755"/>
    <lineage>
        <taxon>unclassified sequences</taxon>
        <taxon>metagenomes</taxon>
        <taxon>ecological metagenomes</taxon>
    </lineage>
</organism>
<keyword evidence="4" id="KW-0808">Transferase</keyword>
<dbReference type="PANTHER" id="PTHR32282">
    <property type="entry name" value="BINDING PROTEIN TRANSPEPTIDASE, PUTATIVE-RELATED"/>
    <property type="match status" value="1"/>
</dbReference>
<feature type="non-terminal residue" evidence="14">
    <location>
        <position position="289"/>
    </location>
</feature>
<keyword evidence="8" id="KW-0961">Cell wall biogenesis/degradation</keyword>
<evidence type="ECO:0000256" key="8">
    <source>
        <dbReference type="ARBA" id="ARBA00023316"/>
    </source>
</evidence>
<dbReference type="EMBL" id="BART01022316">
    <property type="protein sequence ID" value="GAG94859.1"/>
    <property type="molecule type" value="Genomic_DNA"/>
</dbReference>
<evidence type="ECO:0000256" key="5">
    <source>
        <dbReference type="ARBA" id="ARBA00022960"/>
    </source>
</evidence>
<dbReference type="GO" id="GO:0009252">
    <property type="term" value="P:peptidoglycan biosynthetic process"/>
    <property type="evidence" value="ECO:0007669"/>
    <property type="project" value="UniProtKB-KW"/>
</dbReference>
<proteinExistence type="predicted"/>
<name>X1BFX8_9ZZZZ</name>
<evidence type="ECO:0000256" key="6">
    <source>
        <dbReference type="ARBA" id="ARBA00022984"/>
    </source>
</evidence>
<evidence type="ECO:0000256" key="2">
    <source>
        <dbReference type="ARBA" id="ARBA00022475"/>
    </source>
</evidence>
<keyword evidence="12" id="KW-0812">Transmembrane</keyword>
<dbReference type="Gene3D" id="1.10.3810.10">
    <property type="entry name" value="Biosynthetic peptidoglycan transglycosylase-like"/>
    <property type="match status" value="1"/>
</dbReference>
<keyword evidence="7 12" id="KW-0472">Membrane</keyword>
<dbReference type="InterPro" id="IPR023346">
    <property type="entry name" value="Lysozyme-like_dom_sf"/>
</dbReference>
<evidence type="ECO:0000313" key="14">
    <source>
        <dbReference type="EMBL" id="GAG94859.1"/>
    </source>
</evidence>
<comment type="caution">
    <text evidence="14">The sequence shown here is derived from an EMBL/GenBank/DDBJ whole genome shotgun (WGS) entry which is preliminary data.</text>
</comment>
<feature type="transmembrane region" description="Helical" evidence="12">
    <location>
        <begin position="163"/>
        <end position="187"/>
    </location>
</feature>